<evidence type="ECO:0000313" key="2">
    <source>
        <dbReference type="Proteomes" id="UP000059680"/>
    </source>
</evidence>
<dbReference type="Gramene" id="Os06t0203000-01">
    <property type="protein sequence ID" value="Os06t0203000-01"/>
    <property type="gene ID" value="Os06g0203000"/>
</dbReference>
<reference evidence="1 2" key="2">
    <citation type="journal article" date="2013" name="Plant Cell Physiol.">
        <title>Rice Annotation Project Database (RAP-DB): an integrative and interactive database for rice genomics.</title>
        <authorList>
            <person name="Sakai H."/>
            <person name="Lee S.S."/>
            <person name="Tanaka T."/>
            <person name="Numa H."/>
            <person name="Kim J."/>
            <person name="Kawahara Y."/>
            <person name="Wakimoto H."/>
            <person name="Yang C.C."/>
            <person name="Iwamoto M."/>
            <person name="Abe T."/>
            <person name="Yamada Y."/>
            <person name="Muto A."/>
            <person name="Inokuchi H."/>
            <person name="Ikemura T."/>
            <person name="Matsumoto T."/>
            <person name="Sasaki T."/>
            <person name="Itoh T."/>
        </authorList>
    </citation>
    <scope>NUCLEOTIDE SEQUENCE [LARGE SCALE GENOMIC DNA]</scope>
    <source>
        <strain evidence="2">cv. Nipponbare</strain>
    </source>
</reference>
<name>A0A0P0WU94_ORYSJ</name>
<dbReference type="FunCoup" id="A0A0P0WU94">
    <property type="interactions" value="76"/>
</dbReference>
<organism evidence="1 2">
    <name type="scientific">Oryza sativa subsp. japonica</name>
    <name type="common">Rice</name>
    <dbReference type="NCBI Taxonomy" id="39947"/>
    <lineage>
        <taxon>Eukaryota</taxon>
        <taxon>Viridiplantae</taxon>
        <taxon>Streptophyta</taxon>
        <taxon>Embryophyta</taxon>
        <taxon>Tracheophyta</taxon>
        <taxon>Spermatophyta</taxon>
        <taxon>Magnoliopsida</taxon>
        <taxon>Liliopsida</taxon>
        <taxon>Poales</taxon>
        <taxon>Poaceae</taxon>
        <taxon>BOP clade</taxon>
        <taxon>Oryzoideae</taxon>
        <taxon>Oryzeae</taxon>
        <taxon>Oryzinae</taxon>
        <taxon>Oryza</taxon>
        <taxon>Oryza sativa</taxon>
    </lineage>
</organism>
<evidence type="ECO:0000313" key="1">
    <source>
        <dbReference type="EMBL" id="BAS96669.1"/>
    </source>
</evidence>
<accession>A0A0P0WU94</accession>
<dbReference type="EMBL" id="AP014962">
    <property type="protein sequence ID" value="BAS96669.1"/>
    <property type="molecule type" value="Genomic_DNA"/>
</dbReference>
<dbReference type="InParanoid" id="A0A0P0WU94"/>
<dbReference type="PaxDb" id="39947-A0A0P0WU94"/>
<reference evidence="1 2" key="3">
    <citation type="journal article" date="2013" name="Rice">
        <title>Improvement of the Oryza sativa Nipponbare reference genome using next generation sequence and optical map data.</title>
        <authorList>
            <person name="Kawahara Y."/>
            <person name="de la Bastide M."/>
            <person name="Hamilton J.P."/>
            <person name="Kanamori H."/>
            <person name="McCombie W.R."/>
            <person name="Ouyang S."/>
            <person name="Schwartz D.C."/>
            <person name="Tanaka T."/>
            <person name="Wu J."/>
            <person name="Zhou S."/>
            <person name="Childs K.L."/>
            <person name="Davidson R.M."/>
            <person name="Lin H."/>
            <person name="Quesada-Ocampo L."/>
            <person name="Vaillancourt B."/>
            <person name="Sakai H."/>
            <person name="Lee S.S."/>
            <person name="Kim J."/>
            <person name="Numa H."/>
            <person name="Itoh T."/>
            <person name="Buell C.R."/>
            <person name="Matsumoto T."/>
        </authorList>
    </citation>
    <scope>NUCLEOTIDE SEQUENCE [LARGE SCALE GENOMIC DNA]</scope>
    <source>
        <strain evidence="2">cv. Nipponbare</strain>
    </source>
</reference>
<dbReference type="Proteomes" id="UP000059680">
    <property type="component" value="Chromosome 6"/>
</dbReference>
<proteinExistence type="predicted"/>
<protein>
    <submittedName>
        <fullName evidence="1">Os06g0203000 protein</fullName>
    </submittedName>
</protein>
<sequence length="229" mass="25413">MYSSDHTRWALRSFHPARVPAVAQRALRVHGRRDVLLSPPAPPRRLVVAGVAGGATPGRRRRRLLAADREHERAHGHVVVDGEQRLERVDDVAHAGARLGHALQALVRHLRGGVRGARRVLQLEAGVHDAVQPVGAAEVGARPVHEVLLPAAPPLVDGAAAGEQLQQNDAEAVHVAPRRQVARQDVLRRRVPVRAHHPRRHVRRVPLRPLLRQPKVRQLRRVILQIFPI</sequence>
<gene>
    <name evidence="1" type="ordered locus">Os06g0203000</name>
    <name evidence="1" type="ORF">OSNPB_060203000</name>
</gene>
<reference evidence="2" key="1">
    <citation type="journal article" date="2005" name="Nature">
        <title>The map-based sequence of the rice genome.</title>
        <authorList>
            <consortium name="International rice genome sequencing project (IRGSP)"/>
            <person name="Matsumoto T."/>
            <person name="Wu J."/>
            <person name="Kanamori H."/>
            <person name="Katayose Y."/>
            <person name="Fujisawa M."/>
            <person name="Namiki N."/>
            <person name="Mizuno H."/>
            <person name="Yamamoto K."/>
            <person name="Antonio B.A."/>
            <person name="Baba T."/>
            <person name="Sakata K."/>
            <person name="Nagamura Y."/>
            <person name="Aoki H."/>
            <person name="Arikawa K."/>
            <person name="Arita K."/>
            <person name="Bito T."/>
            <person name="Chiden Y."/>
            <person name="Fujitsuka N."/>
            <person name="Fukunaka R."/>
            <person name="Hamada M."/>
            <person name="Harada C."/>
            <person name="Hayashi A."/>
            <person name="Hijishita S."/>
            <person name="Honda M."/>
            <person name="Hosokawa S."/>
            <person name="Ichikawa Y."/>
            <person name="Idonuma A."/>
            <person name="Iijima M."/>
            <person name="Ikeda M."/>
            <person name="Ikeno M."/>
            <person name="Ito K."/>
            <person name="Ito S."/>
            <person name="Ito T."/>
            <person name="Ito Y."/>
            <person name="Ito Y."/>
            <person name="Iwabuchi A."/>
            <person name="Kamiya K."/>
            <person name="Karasawa W."/>
            <person name="Kurita K."/>
            <person name="Katagiri S."/>
            <person name="Kikuta A."/>
            <person name="Kobayashi H."/>
            <person name="Kobayashi N."/>
            <person name="Machita K."/>
            <person name="Maehara T."/>
            <person name="Masukawa M."/>
            <person name="Mizubayashi T."/>
            <person name="Mukai Y."/>
            <person name="Nagasaki H."/>
            <person name="Nagata Y."/>
            <person name="Naito S."/>
            <person name="Nakashima M."/>
            <person name="Nakama Y."/>
            <person name="Nakamichi Y."/>
            <person name="Nakamura M."/>
            <person name="Meguro A."/>
            <person name="Negishi M."/>
            <person name="Ohta I."/>
            <person name="Ohta T."/>
            <person name="Okamoto M."/>
            <person name="Ono N."/>
            <person name="Saji S."/>
            <person name="Sakaguchi M."/>
            <person name="Sakai K."/>
            <person name="Shibata M."/>
            <person name="Shimokawa T."/>
            <person name="Song J."/>
            <person name="Takazaki Y."/>
            <person name="Terasawa K."/>
            <person name="Tsugane M."/>
            <person name="Tsuji K."/>
            <person name="Ueda S."/>
            <person name="Waki K."/>
            <person name="Yamagata H."/>
            <person name="Yamamoto M."/>
            <person name="Yamamoto S."/>
            <person name="Yamane H."/>
            <person name="Yoshiki S."/>
            <person name="Yoshihara R."/>
            <person name="Yukawa K."/>
            <person name="Zhong H."/>
            <person name="Yano M."/>
            <person name="Yuan Q."/>
            <person name="Ouyang S."/>
            <person name="Liu J."/>
            <person name="Jones K.M."/>
            <person name="Gansberger K."/>
            <person name="Moffat K."/>
            <person name="Hill J."/>
            <person name="Bera J."/>
            <person name="Fadrosh D."/>
            <person name="Jin S."/>
            <person name="Johri S."/>
            <person name="Kim M."/>
            <person name="Overton L."/>
            <person name="Reardon M."/>
            <person name="Tsitrin T."/>
            <person name="Vuong H."/>
            <person name="Weaver B."/>
            <person name="Ciecko A."/>
            <person name="Tallon L."/>
            <person name="Jackson J."/>
            <person name="Pai G."/>
            <person name="Aken S.V."/>
            <person name="Utterback T."/>
            <person name="Reidmuller S."/>
            <person name="Feldblyum T."/>
            <person name="Hsiao J."/>
            <person name="Zismann V."/>
            <person name="Iobst S."/>
            <person name="de Vazeille A.R."/>
            <person name="Buell C.R."/>
            <person name="Ying K."/>
            <person name="Li Y."/>
            <person name="Lu T."/>
            <person name="Huang Y."/>
            <person name="Zhao Q."/>
            <person name="Feng Q."/>
            <person name="Zhang L."/>
            <person name="Zhu J."/>
            <person name="Weng Q."/>
            <person name="Mu J."/>
            <person name="Lu Y."/>
            <person name="Fan D."/>
            <person name="Liu Y."/>
            <person name="Guan J."/>
            <person name="Zhang Y."/>
            <person name="Yu S."/>
            <person name="Liu X."/>
            <person name="Zhang Y."/>
            <person name="Hong G."/>
            <person name="Han B."/>
            <person name="Choisne N."/>
            <person name="Demange N."/>
            <person name="Orjeda G."/>
            <person name="Samain S."/>
            <person name="Cattolico L."/>
            <person name="Pelletier E."/>
            <person name="Couloux A."/>
            <person name="Segurens B."/>
            <person name="Wincker P."/>
            <person name="D'Hont A."/>
            <person name="Scarpelli C."/>
            <person name="Weissenbach J."/>
            <person name="Salanoubat M."/>
            <person name="Quetier F."/>
            <person name="Yu Y."/>
            <person name="Kim H.R."/>
            <person name="Rambo T."/>
            <person name="Currie J."/>
            <person name="Collura K."/>
            <person name="Luo M."/>
            <person name="Yang T."/>
            <person name="Ammiraju J.S.S."/>
            <person name="Engler F."/>
            <person name="Soderlund C."/>
            <person name="Wing R.A."/>
            <person name="Palmer L.E."/>
            <person name="de la Bastide M."/>
            <person name="Spiegel L."/>
            <person name="Nascimento L."/>
            <person name="Zutavern T."/>
            <person name="O'Shaughnessy A."/>
            <person name="Dike S."/>
            <person name="Dedhia N."/>
            <person name="Preston R."/>
            <person name="Balija V."/>
            <person name="McCombie W.R."/>
            <person name="Chow T."/>
            <person name="Chen H."/>
            <person name="Chung M."/>
            <person name="Chen C."/>
            <person name="Shaw J."/>
            <person name="Wu H."/>
            <person name="Hsiao K."/>
            <person name="Chao Y."/>
            <person name="Chu M."/>
            <person name="Cheng C."/>
            <person name="Hour A."/>
            <person name="Lee P."/>
            <person name="Lin S."/>
            <person name="Lin Y."/>
            <person name="Liou J."/>
            <person name="Liu S."/>
            <person name="Hsing Y."/>
            <person name="Raghuvanshi S."/>
            <person name="Mohanty A."/>
            <person name="Bharti A.K."/>
            <person name="Gaur A."/>
            <person name="Gupta V."/>
            <person name="Kumar D."/>
            <person name="Ravi V."/>
            <person name="Vij S."/>
            <person name="Kapur A."/>
            <person name="Khurana P."/>
            <person name="Khurana P."/>
            <person name="Khurana J.P."/>
            <person name="Tyagi A.K."/>
            <person name="Gaikwad K."/>
            <person name="Singh A."/>
            <person name="Dalal V."/>
            <person name="Srivastava S."/>
            <person name="Dixit A."/>
            <person name="Pal A.K."/>
            <person name="Ghazi I.A."/>
            <person name="Yadav M."/>
            <person name="Pandit A."/>
            <person name="Bhargava A."/>
            <person name="Sureshbabu K."/>
            <person name="Batra K."/>
            <person name="Sharma T.R."/>
            <person name="Mohapatra T."/>
            <person name="Singh N.K."/>
            <person name="Messing J."/>
            <person name="Nelson A.B."/>
            <person name="Fuks G."/>
            <person name="Kavchok S."/>
            <person name="Keizer G."/>
            <person name="Linton E."/>
            <person name="Llaca V."/>
            <person name="Song R."/>
            <person name="Tanyolac B."/>
            <person name="Young S."/>
            <person name="Ho-Il K."/>
            <person name="Hahn J.H."/>
            <person name="Sangsakoo G."/>
            <person name="Vanavichit A."/>
            <person name="de Mattos Luiz.A.T."/>
            <person name="Zimmer P.D."/>
            <person name="Malone G."/>
            <person name="Dellagostin O."/>
            <person name="de Oliveira A.C."/>
            <person name="Bevan M."/>
            <person name="Bancroft I."/>
            <person name="Minx P."/>
            <person name="Cordum H."/>
            <person name="Wilson R."/>
            <person name="Cheng Z."/>
            <person name="Jin W."/>
            <person name="Jiang J."/>
            <person name="Leong S.A."/>
            <person name="Iwama H."/>
            <person name="Gojobori T."/>
            <person name="Itoh T."/>
            <person name="Niimura Y."/>
            <person name="Fujii Y."/>
            <person name="Habara T."/>
            <person name="Sakai H."/>
            <person name="Sato Y."/>
            <person name="Wilson G."/>
            <person name="Kumar K."/>
            <person name="McCouch S."/>
            <person name="Juretic N."/>
            <person name="Hoen D."/>
            <person name="Wright S."/>
            <person name="Bruskiewich R."/>
            <person name="Bureau T."/>
            <person name="Miyao A."/>
            <person name="Hirochika H."/>
            <person name="Nishikawa T."/>
            <person name="Kadowaki K."/>
            <person name="Sugiura M."/>
            <person name="Burr B."/>
            <person name="Sasaki T."/>
        </authorList>
    </citation>
    <scope>NUCLEOTIDE SEQUENCE [LARGE SCALE GENOMIC DNA]</scope>
    <source>
        <strain evidence="2">cv. Nipponbare</strain>
    </source>
</reference>
<keyword evidence="2" id="KW-1185">Reference proteome</keyword>
<dbReference type="AlphaFoldDB" id="A0A0P0WU94"/>